<dbReference type="InterPro" id="IPR041698">
    <property type="entry name" value="Methyltransf_25"/>
</dbReference>
<dbReference type="SUPFAM" id="SSF53335">
    <property type="entry name" value="S-adenosyl-L-methionine-dependent methyltransferases"/>
    <property type="match status" value="1"/>
</dbReference>
<accession>A0A9X3S6E6</accession>
<dbReference type="InterPro" id="IPR051052">
    <property type="entry name" value="Diverse_substrate_MTase"/>
</dbReference>
<dbReference type="InterPro" id="IPR029063">
    <property type="entry name" value="SAM-dependent_MTases_sf"/>
</dbReference>
<dbReference type="Proteomes" id="UP001149140">
    <property type="component" value="Unassembled WGS sequence"/>
</dbReference>
<dbReference type="GO" id="GO:0032259">
    <property type="term" value="P:methylation"/>
    <property type="evidence" value="ECO:0007669"/>
    <property type="project" value="UniProtKB-KW"/>
</dbReference>
<keyword evidence="2" id="KW-0808">Transferase</keyword>
<gene>
    <name evidence="4" type="ORF">OM076_32705</name>
</gene>
<dbReference type="GO" id="GO:0008168">
    <property type="term" value="F:methyltransferase activity"/>
    <property type="evidence" value="ECO:0007669"/>
    <property type="project" value="UniProtKB-KW"/>
</dbReference>
<dbReference type="AlphaFoldDB" id="A0A9X3S6E6"/>
<proteinExistence type="predicted"/>
<comment type="caution">
    <text evidence="4">The sequence shown here is derived from an EMBL/GenBank/DDBJ whole genome shotgun (WGS) entry which is preliminary data.</text>
</comment>
<name>A0A9X3S6E6_9ACTN</name>
<protein>
    <submittedName>
        <fullName evidence="4">Class I SAM-dependent methyltransferase</fullName>
    </submittedName>
</protein>
<sequence>MAELYRNRERAESFGSIARLYDRYRPTSAPEFLDELAALKPGRVLDVGCGTGKVARELMNRGLDVLGVELDPRMASIAREHGVEVEISGFETWDDRGRTFDLITCGDAWHWIDPIRGWRKVGRVLRPGGTVARFWNHYEVDEPLKSAFEAVIGRVAPELADVPTSRTATADDDPRVEHRVYPWVRTYSADEWVALAATYSAHQMLEPSTLAELQRALHAVIVEHGGTVVARGRTDVSRSRAMPR</sequence>
<evidence type="ECO:0000313" key="4">
    <source>
        <dbReference type="EMBL" id="MDA0165076.1"/>
    </source>
</evidence>
<organism evidence="4 5">
    <name type="scientific">Solirubrobacter ginsenosidimutans</name>
    <dbReference type="NCBI Taxonomy" id="490573"/>
    <lineage>
        <taxon>Bacteria</taxon>
        <taxon>Bacillati</taxon>
        <taxon>Actinomycetota</taxon>
        <taxon>Thermoleophilia</taxon>
        <taxon>Solirubrobacterales</taxon>
        <taxon>Solirubrobacteraceae</taxon>
        <taxon>Solirubrobacter</taxon>
    </lineage>
</organism>
<dbReference type="PANTHER" id="PTHR44942">
    <property type="entry name" value="METHYLTRANSF_11 DOMAIN-CONTAINING PROTEIN"/>
    <property type="match status" value="1"/>
</dbReference>
<evidence type="ECO:0000256" key="2">
    <source>
        <dbReference type="ARBA" id="ARBA00022679"/>
    </source>
</evidence>
<evidence type="ECO:0000313" key="5">
    <source>
        <dbReference type="Proteomes" id="UP001149140"/>
    </source>
</evidence>
<keyword evidence="5" id="KW-1185">Reference proteome</keyword>
<dbReference type="CDD" id="cd02440">
    <property type="entry name" value="AdoMet_MTases"/>
    <property type="match status" value="1"/>
</dbReference>
<keyword evidence="1 4" id="KW-0489">Methyltransferase</keyword>
<dbReference type="RefSeq" id="WP_270044332.1">
    <property type="nucleotide sequence ID" value="NZ_JAPDOD010000041.1"/>
</dbReference>
<evidence type="ECO:0000256" key="1">
    <source>
        <dbReference type="ARBA" id="ARBA00022603"/>
    </source>
</evidence>
<reference evidence="4" key="1">
    <citation type="submission" date="2022-10" db="EMBL/GenBank/DDBJ databases">
        <title>The WGS of Solirubrobacter ginsenosidimutans DSM 21036.</title>
        <authorList>
            <person name="Jiang Z."/>
        </authorList>
    </citation>
    <scope>NUCLEOTIDE SEQUENCE</scope>
    <source>
        <strain evidence="4">DSM 21036</strain>
    </source>
</reference>
<feature type="domain" description="Methyltransferase" evidence="3">
    <location>
        <begin position="44"/>
        <end position="129"/>
    </location>
</feature>
<dbReference type="PANTHER" id="PTHR44942:SF4">
    <property type="entry name" value="METHYLTRANSFERASE TYPE 11 DOMAIN-CONTAINING PROTEIN"/>
    <property type="match status" value="1"/>
</dbReference>
<evidence type="ECO:0000259" key="3">
    <source>
        <dbReference type="Pfam" id="PF13649"/>
    </source>
</evidence>
<dbReference type="EMBL" id="JAPDOD010000041">
    <property type="protein sequence ID" value="MDA0165076.1"/>
    <property type="molecule type" value="Genomic_DNA"/>
</dbReference>
<dbReference type="Gene3D" id="3.40.50.150">
    <property type="entry name" value="Vaccinia Virus protein VP39"/>
    <property type="match status" value="1"/>
</dbReference>
<dbReference type="Pfam" id="PF13649">
    <property type="entry name" value="Methyltransf_25"/>
    <property type="match status" value="1"/>
</dbReference>